<evidence type="ECO:0000313" key="2">
    <source>
        <dbReference type="Proteomes" id="UP000796880"/>
    </source>
</evidence>
<organism evidence="1 2">
    <name type="scientific">Rhamnella rubrinervis</name>
    <dbReference type="NCBI Taxonomy" id="2594499"/>
    <lineage>
        <taxon>Eukaryota</taxon>
        <taxon>Viridiplantae</taxon>
        <taxon>Streptophyta</taxon>
        <taxon>Embryophyta</taxon>
        <taxon>Tracheophyta</taxon>
        <taxon>Spermatophyta</taxon>
        <taxon>Magnoliopsida</taxon>
        <taxon>eudicotyledons</taxon>
        <taxon>Gunneridae</taxon>
        <taxon>Pentapetalae</taxon>
        <taxon>rosids</taxon>
        <taxon>fabids</taxon>
        <taxon>Rosales</taxon>
        <taxon>Rhamnaceae</taxon>
        <taxon>rhamnoid group</taxon>
        <taxon>Rhamneae</taxon>
        <taxon>Rhamnella</taxon>
    </lineage>
</organism>
<dbReference type="OrthoDB" id="1722654at2759"/>
<dbReference type="Proteomes" id="UP000796880">
    <property type="component" value="Unassembled WGS sequence"/>
</dbReference>
<reference evidence="1" key="1">
    <citation type="submission" date="2020-03" db="EMBL/GenBank/DDBJ databases">
        <title>A high-quality chromosome-level genome assembly of a woody plant with both climbing and erect habits, Rhamnella rubrinervis.</title>
        <authorList>
            <person name="Lu Z."/>
            <person name="Yang Y."/>
            <person name="Zhu X."/>
            <person name="Sun Y."/>
        </authorList>
    </citation>
    <scope>NUCLEOTIDE SEQUENCE</scope>
    <source>
        <strain evidence="1">BYM</strain>
        <tissue evidence="1">Leaf</tissue>
    </source>
</reference>
<protein>
    <submittedName>
        <fullName evidence="1">Uncharacterized protein</fullName>
    </submittedName>
</protein>
<dbReference type="AlphaFoldDB" id="A0A8K0HRK6"/>
<sequence length="161" mass="17824">MVDSEGWVPGRGVQWVLIGDHSSKKHAYTEWLSKLLEVLHSSMGTVAARSLTLALLCTSRKCIGDMWRDLLPCDNLTQLELLEPILMEDIQKVRGHASDPTSALLALLDPEALTRRVSITASLLKINSKSSLGRSDQFCCTECLAIFYLVISGRLLTLAKR</sequence>
<evidence type="ECO:0000313" key="1">
    <source>
        <dbReference type="EMBL" id="KAF3457752.1"/>
    </source>
</evidence>
<keyword evidence="2" id="KW-1185">Reference proteome</keyword>
<name>A0A8K0HRK6_9ROSA</name>
<dbReference type="EMBL" id="VOIH02000001">
    <property type="protein sequence ID" value="KAF3457752.1"/>
    <property type="molecule type" value="Genomic_DNA"/>
</dbReference>
<accession>A0A8K0HRK6</accession>
<proteinExistence type="predicted"/>
<gene>
    <name evidence="1" type="ORF">FNV43_RR02411</name>
</gene>
<comment type="caution">
    <text evidence="1">The sequence shown here is derived from an EMBL/GenBank/DDBJ whole genome shotgun (WGS) entry which is preliminary data.</text>
</comment>